<evidence type="ECO:0000313" key="5">
    <source>
        <dbReference type="EMBL" id="GAA4452458.1"/>
    </source>
</evidence>
<keyword evidence="6" id="KW-1185">Reference proteome</keyword>
<proteinExistence type="predicted"/>
<accession>A0ABP8MPQ2</accession>
<evidence type="ECO:0000256" key="1">
    <source>
        <dbReference type="ARBA" id="ARBA00022676"/>
    </source>
</evidence>
<reference evidence="6" key="1">
    <citation type="journal article" date="2019" name="Int. J. Syst. Evol. Microbiol.">
        <title>The Global Catalogue of Microorganisms (GCM) 10K type strain sequencing project: providing services to taxonomists for standard genome sequencing and annotation.</title>
        <authorList>
            <consortium name="The Broad Institute Genomics Platform"/>
            <consortium name="The Broad Institute Genome Sequencing Center for Infectious Disease"/>
            <person name="Wu L."/>
            <person name="Ma J."/>
        </authorList>
    </citation>
    <scope>NUCLEOTIDE SEQUENCE [LARGE SCALE GENOMIC DNA]</scope>
    <source>
        <strain evidence="6">JCM 17759</strain>
    </source>
</reference>
<dbReference type="InterPro" id="IPR007657">
    <property type="entry name" value="Glycosyltransferase_61"/>
</dbReference>
<gene>
    <name evidence="5" type="ORF">GCM10023156_21780</name>
</gene>
<evidence type="ECO:0000313" key="6">
    <source>
        <dbReference type="Proteomes" id="UP001500840"/>
    </source>
</evidence>
<dbReference type="RefSeq" id="WP_345321903.1">
    <property type="nucleotide sequence ID" value="NZ_BAABGA010000029.1"/>
</dbReference>
<keyword evidence="2" id="KW-0808">Transferase</keyword>
<evidence type="ECO:0000256" key="3">
    <source>
        <dbReference type="ARBA" id="ARBA00023180"/>
    </source>
</evidence>
<dbReference type="InterPro" id="IPR049625">
    <property type="entry name" value="Glyco_transf_61_cat"/>
</dbReference>
<keyword evidence="3" id="KW-0325">Glycoprotein</keyword>
<feature type="domain" description="Glycosyltransferase 61 catalytic" evidence="4">
    <location>
        <begin position="112"/>
        <end position="293"/>
    </location>
</feature>
<evidence type="ECO:0000256" key="2">
    <source>
        <dbReference type="ARBA" id="ARBA00022679"/>
    </source>
</evidence>
<dbReference type="Pfam" id="PF04577">
    <property type="entry name" value="Glyco_transf_61"/>
    <property type="match status" value="1"/>
</dbReference>
<sequence length="353" mass="40553">MGTLEITLPLHTSVRNFPKNLRSRDVQLFASCRYQEISPASIERLRGVEAFGRGPLRHEGRYLQESFVTPAHAETWRRERGHLRAAAERLIQSRSVIQSPTIWITDNWSCGYYHWMCDALPRLEMASQSHDLSAMTLLLPYKYRKHAYMRQSLIPFGLGEVRFLKRFERVLCHNLILPSHVAVTGNHNQPIIQRMHQRFSSYLPESATAQDHAAVSKFGDRVYISRSMATRRRVANEEAIMPVLKKHGFTVFTAEQHDWRVQVQVAANAKYLVSNHGAGLTNMMMMTPQSRVLEIRDAVEETPNCYFSLASASRLDYYYALAHRVDPQQCVHHGDVNVDPEQFDTTLGEMVAE</sequence>
<evidence type="ECO:0000259" key="4">
    <source>
        <dbReference type="Pfam" id="PF04577"/>
    </source>
</evidence>
<dbReference type="PANTHER" id="PTHR20961">
    <property type="entry name" value="GLYCOSYLTRANSFERASE"/>
    <property type="match status" value="1"/>
</dbReference>
<keyword evidence="1" id="KW-0328">Glycosyltransferase</keyword>
<comment type="caution">
    <text evidence="5">The sequence shown here is derived from an EMBL/GenBank/DDBJ whole genome shotgun (WGS) entry which is preliminary data.</text>
</comment>
<dbReference type="EMBL" id="BAABGA010000029">
    <property type="protein sequence ID" value="GAA4452458.1"/>
    <property type="molecule type" value="Genomic_DNA"/>
</dbReference>
<name>A0ABP8MPQ2_9BACT</name>
<organism evidence="5 6">
    <name type="scientific">Novipirellula rosea</name>
    <dbReference type="NCBI Taxonomy" id="1031540"/>
    <lineage>
        <taxon>Bacteria</taxon>
        <taxon>Pseudomonadati</taxon>
        <taxon>Planctomycetota</taxon>
        <taxon>Planctomycetia</taxon>
        <taxon>Pirellulales</taxon>
        <taxon>Pirellulaceae</taxon>
        <taxon>Novipirellula</taxon>
    </lineage>
</organism>
<protein>
    <recommendedName>
        <fullName evidence="4">Glycosyltransferase 61 catalytic domain-containing protein</fullName>
    </recommendedName>
</protein>
<dbReference type="Proteomes" id="UP001500840">
    <property type="component" value="Unassembled WGS sequence"/>
</dbReference>